<accession>A0A2S9K9G2</accession>
<dbReference type="AlphaFoldDB" id="A0A2S9K9G2"/>
<sequence length="199" mass="23004">MNLYLLAALAAFFLFQLRSREQRQRIALLAEQLRRYQIEPLMERLTEGYQRALAESDPERRQLLWQQHGASEQALADQVGRLANDCARLDAEQTRISRIVLPYASRWWPQSSFDFRQLLALHARGLAEATRQDLPRSPQDRAYTLLAEMLLLQHSCHWFCRSRPVASARLLARHKTRHDQVLQAVGAATREGYDQIVGG</sequence>
<gene>
    <name evidence="1" type="ORF">C6P64_01065</name>
</gene>
<keyword evidence="2" id="KW-1185">Reference proteome</keyword>
<dbReference type="RefSeq" id="WP_105746741.1">
    <property type="nucleotide sequence ID" value="NZ_PVLQ01000007.1"/>
</dbReference>
<reference evidence="1 2" key="1">
    <citation type="submission" date="2018-03" db="EMBL/GenBank/DDBJ databases">
        <title>Comparative genomics illustrates the genes involved in a hyperalkaliphilic mechanisms of Serpentinomonas isolated from highly-alkaline calcium-rich serpentinized springs.</title>
        <authorList>
            <person name="Suzuki S."/>
            <person name="Ishii S."/>
            <person name="Walworth N."/>
            <person name="Bird L."/>
            <person name="Kuenen J.G."/>
            <person name="Nealson K.H."/>
        </authorList>
    </citation>
    <scope>NUCLEOTIDE SEQUENCE [LARGE SCALE GENOMIC DNA]</scope>
    <source>
        <strain evidence="1 2">P1</strain>
    </source>
</reference>
<dbReference type="OrthoDB" id="8654508at2"/>
<name>A0A2S9K9G2_9BURK</name>
<proteinExistence type="predicted"/>
<dbReference type="Proteomes" id="UP000238589">
    <property type="component" value="Unassembled WGS sequence"/>
</dbReference>
<protein>
    <submittedName>
        <fullName evidence="1">Uncharacterized protein</fullName>
    </submittedName>
</protein>
<evidence type="ECO:0000313" key="2">
    <source>
        <dbReference type="Proteomes" id="UP000238589"/>
    </source>
</evidence>
<dbReference type="EMBL" id="PVLQ01000007">
    <property type="protein sequence ID" value="PRD67078.1"/>
    <property type="molecule type" value="Genomic_DNA"/>
</dbReference>
<evidence type="ECO:0000313" key="1">
    <source>
        <dbReference type="EMBL" id="PRD67078.1"/>
    </source>
</evidence>
<organism evidence="1 2">
    <name type="scientific">Malikia granosa</name>
    <dbReference type="NCBI Taxonomy" id="263067"/>
    <lineage>
        <taxon>Bacteria</taxon>
        <taxon>Pseudomonadati</taxon>
        <taxon>Pseudomonadota</taxon>
        <taxon>Betaproteobacteria</taxon>
        <taxon>Burkholderiales</taxon>
        <taxon>Comamonadaceae</taxon>
        <taxon>Malikia</taxon>
    </lineage>
</organism>
<comment type="caution">
    <text evidence="1">The sequence shown here is derived from an EMBL/GenBank/DDBJ whole genome shotgun (WGS) entry which is preliminary data.</text>
</comment>